<dbReference type="InterPro" id="IPR027417">
    <property type="entry name" value="P-loop_NTPase"/>
</dbReference>
<dbReference type="PROSITE" id="PS50096">
    <property type="entry name" value="IQ"/>
    <property type="match status" value="3"/>
</dbReference>
<dbReference type="SUPFAM" id="SSF81296">
    <property type="entry name" value="E set domains"/>
    <property type="match status" value="1"/>
</dbReference>
<sequence>MVAGQLVGSEIHGFHTLQDLDFGNIVNQAGRRWLRPHEIHAILCNYSHFSVNSNPVNLPKSGTIVLFDRKMLRNFRKDGHKWKKKKDGKNVNESHERLKVGNEERIHVYYVHGQDNPTFARRCYWLLDKNLEHIVLVHYREVHEESSAIHVYYAADEDFLESTGPGDNLTVQNHELRLHEINTLEWDELILTNDSNNSTAPKEDEVSSFDQLNQTEGVMQDSAEAFSFSNLMKPISWSDNIHSSFPDSINVQAVRGQANTNIPRNDSITMGTSDSLYIRFNDDLQREDSFGSLVNIMTDLPGSMDDATLASSHESFVPSVVDDHQSSTPEHIFRITNVSLSSVSSTEKIEILVTGFFHEEYLHLVNCSLFCVCGDVCVHAQTVQVGVYRCLVLPHSPGLVNLFMSFDGLKPISQVWKFEYPTPLLSDPVVSSEEKYRWEELRAQHRLADLLFSTSKNLNILSNQVSPKALEEAKRFDIETSNISNSWACFIKSIEDNKTPFLQAKDILLELTLKNRLKEWLLERVVSGSKTNEYDVQGQAVIHLCAILGYTWAVYLFSRSGISLDFRDKCGWTALHWAAYCGRVEMVAVLLSAGAKPNFITDPTPENPGGCTAADLASSKGYDGLAAYLSEKALEEQFEDMNVKGIVSSSLDTSSYDTANTENLSEDQLCLKDTLAACRTAAETAAHIQAAFREHMLKLQAKEVKFSIPEAEPCSIVAEMKIQHAFRNYESRKRIKAAARIQHRYRTWRTRKQFLNLRHRAIKIQAAFRRFQVRKQYLKILWSVGIFEKAILRWRLKRRGFRGLRGNPIEADPDQRQEGDTVEDFYLASLKQAEEHIQRSVEQVQVMILSKTAQQEYRRMKMTHDQARLEYEGLRDPGN</sequence>
<evidence type="ECO:0000313" key="11">
    <source>
        <dbReference type="EMBL" id="KAE8076866.1"/>
    </source>
</evidence>
<comment type="similarity">
    <text evidence="2">Belongs to the CAMTA family.</text>
</comment>
<dbReference type="InterPro" id="IPR002110">
    <property type="entry name" value="Ankyrin_rpt"/>
</dbReference>
<accession>A0A5N6REU2</accession>
<dbReference type="AlphaFoldDB" id="A0A5N6REU2"/>
<dbReference type="Gene3D" id="2.60.40.10">
    <property type="entry name" value="Immunoglobulins"/>
    <property type="match status" value="1"/>
</dbReference>
<evidence type="ECO:0000256" key="7">
    <source>
        <dbReference type="ARBA" id="ARBA00023163"/>
    </source>
</evidence>
<keyword evidence="6" id="KW-0010">Activator</keyword>
<dbReference type="Gene3D" id="1.25.40.20">
    <property type="entry name" value="Ankyrin repeat-containing domain"/>
    <property type="match status" value="1"/>
</dbReference>
<organism evidence="11 12">
    <name type="scientific">Carpinus fangiana</name>
    <dbReference type="NCBI Taxonomy" id="176857"/>
    <lineage>
        <taxon>Eukaryota</taxon>
        <taxon>Viridiplantae</taxon>
        <taxon>Streptophyta</taxon>
        <taxon>Embryophyta</taxon>
        <taxon>Tracheophyta</taxon>
        <taxon>Spermatophyta</taxon>
        <taxon>Magnoliopsida</taxon>
        <taxon>eudicotyledons</taxon>
        <taxon>Gunneridae</taxon>
        <taxon>Pentapetalae</taxon>
        <taxon>rosids</taxon>
        <taxon>fabids</taxon>
        <taxon>Fagales</taxon>
        <taxon>Betulaceae</taxon>
        <taxon>Carpinus</taxon>
    </lineage>
</organism>
<dbReference type="GO" id="GO:0003712">
    <property type="term" value="F:transcription coregulator activity"/>
    <property type="evidence" value="ECO:0007669"/>
    <property type="project" value="TreeGrafter"/>
</dbReference>
<gene>
    <name evidence="11" type="ORF">FH972_015489</name>
</gene>
<dbReference type="GO" id="GO:0006357">
    <property type="term" value="P:regulation of transcription by RNA polymerase II"/>
    <property type="evidence" value="ECO:0007669"/>
    <property type="project" value="TreeGrafter"/>
</dbReference>
<keyword evidence="7" id="KW-0804">Transcription</keyword>
<dbReference type="PROSITE" id="PS51437">
    <property type="entry name" value="CG_1"/>
    <property type="match status" value="1"/>
</dbReference>
<dbReference type="PROSITE" id="PS50088">
    <property type="entry name" value="ANK_REPEAT"/>
    <property type="match status" value="1"/>
</dbReference>
<dbReference type="SMART" id="SM00248">
    <property type="entry name" value="ANK"/>
    <property type="match status" value="2"/>
</dbReference>
<dbReference type="SMART" id="SM01076">
    <property type="entry name" value="CG-1"/>
    <property type="match status" value="1"/>
</dbReference>
<dbReference type="Pfam" id="PF03859">
    <property type="entry name" value="CG-1"/>
    <property type="match status" value="1"/>
</dbReference>
<evidence type="ECO:0000256" key="2">
    <source>
        <dbReference type="ARBA" id="ARBA00008267"/>
    </source>
</evidence>
<dbReference type="InterPro" id="IPR005559">
    <property type="entry name" value="CG-1_dom"/>
</dbReference>
<evidence type="ECO:0000256" key="8">
    <source>
        <dbReference type="ARBA" id="ARBA00023242"/>
    </source>
</evidence>
<dbReference type="GO" id="GO:0005516">
    <property type="term" value="F:calmodulin binding"/>
    <property type="evidence" value="ECO:0007669"/>
    <property type="project" value="UniProtKB-KW"/>
</dbReference>
<dbReference type="InterPro" id="IPR013783">
    <property type="entry name" value="Ig-like_fold"/>
</dbReference>
<evidence type="ECO:0000256" key="1">
    <source>
        <dbReference type="ARBA" id="ARBA00004123"/>
    </source>
</evidence>
<evidence type="ECO:0000256" key="6">
    <source>
        <dbReference type="ARBA" id="ARBA00023159"/>
    </source>
</evidence>
<dbReference type="SMART" id="SM00015">
    <property type="entry name" value="IQ"/>
    <property type="match status" value="2"/>
</dbReference>
<dbReference type="Gene3D" id="1.20.5.190">
    <property type="match status" value="1"/>
</dbReference>
<dbReference type="PANTHER" id="PTHR23335">
    <property type="entry name" value="CALMODULIN-BINDING TRANSCRIPTION ACTIVATOR CAMTA"/>
    <property type="match status" value="1"/>
</dbReference>
<dbReference type="Proteomes" id="UP000327013">
    <property type="component" value="Chromosome 6"/>
</dbReference>
<dbReference type="SUPFAM" id="SSF48403">
    <property type="entry name" value="Ankyrin repeat"/>
    <property type="match status" value="1"/>
</dbReference>
<name>A0A5N6REU2_9ROSI</name>
<evidence type="ECO:0000256" key="5">
    <source>
        <dbReference type="ARBA" id="ARBA00023043"/>
    </source>
</evidence>
<dbReference type="InterPro" id="IPR036770">
    <property type="entry name" value="Ankyrin_rpt-contain_sf"/>
</dbReference>
<dbReference type="PANTHER" id="PTHR23335:SF3">
    <property type="entry name" value="CALMODULIN-BINDING TRANSCRIPTION ACTIVATOR 5"/>
    <property type="match status" value="1"/>
</dbReference>
<dbReference type="Pfam" id="PF12796">
    <property type="entry name" value="Ank_2"/>
    <property type="match status" value="1"/>
</dbReference>
<dbReference type="InterPro" id="IPR000048">
    <property type="entry name" value="IQ_motif_EF-hand-BS"/>
</dbReference>
<dbReference type="PROSITE" id="PS50297">
    <property type="entry name" value="ANK_REP_REGION"/>
    <property type="match status" value="1"/>
</dbReference>
<feature type="repeat" description="ANK" evidence="9">
    <location>
        <begin position="570"/>
        <end position="602"/>
    </location>
</feature>
<keyword evidence="8" id="KW-0539">Nucleus</keyword>
<evidence type="ECO:0000256" key="9">
    <source>
        <dbReference type="PROSITE-ProRule" id="PRU00023"/>
    </source>
</evidence>
<evidence type="ECO:0000256" key="3">
    <source>
        <dbReference type="ARBA" id="ARBA00022860"/>
    </source>
</evidence>
<dbReference type="CDD" id="cd23767">
    <property type="entry name" value="IQCD"/>
    <property type="match status" value="1"/>
</dbReference>
<dbReference type="InterPro" id="IPR014756">
    <property type="entry name" value="Ig_E-set"/>
</dbReference>
<dbReference type="OrthoDB" id="407555at2759"/>
<dbReference type="EMBL" id="CM017326">
    <property type="protein sequence ID" value="KAE8076866.1"/>
    <property type="molecule type" value="Genomic_DNA"/>
</dbReference>
<dbReference type="SUPFAM" id="SSF52540">
    <property type="entry name" value="P-loop containing nucleoside triphosphate hydrolases"/>
    <property type="match status" value="1"/>
</dbReference>
<dbReference type="GO" id="GO:0003690">
    <property type="term" value="F:double-stranded DNA binding"/>
    <property type="evidence" value="ECO:0007669"/>
    <property type="project" value="TreeGrafter"/>
</dbReference>
<evidence type="ECO:0000259" key="10">
    <source>
        <dbReference type="PROSITE" id="PS51437"/>
    </source>
</evidence>
<keyword evidence="5 9" id="KW-0040">ANK repeat</keyword>
<feature type="domain" description="CG-1" evidence="10">
    <location>
        <begin position="22"/>
        <end position="148"/>
    </location>
</feature>
<evidence type="ECO:0000256" key="4">
    <source>
        <dbReference type="ARBA" id="ARBA00023016"/>
    </source>
</evidence>
<evidence type="ECO:0000313" key="12">
    <source>
        <dbReference type="Proteomes" id="UP000327013"/>
    </source>
</evidence>
<keyword evidence="12" id="KW-1185">Reference proteome</keyword>
<keyword evidence="3" id="KW-0112">Calmodulin-binding</keyword>
<protein>
    <recommendedName>
        <fullName evidence="10">CG-1 domain-containing protein</fullName>
    </recommendedName>
</protein>
<dbReference type="GO" id="GO:0005634">
    <property type="term" value="C:nucleus"/>
    <property type="evidence" value="ECO:0007669"/>
    <property type="project" value="UniProtKB-SubCell"/>
</dbReference>
<keyword evidence="4" id="KW-0346">Stress response</keyword>
<reference evidence="11 12" key="1">
    <citation type="submission" date="2019-06" db="EMBL/GenBank/DDBJ databases">
        <title>A chromosomal-level reference genome of Carpinus fangiana (Coryloideae, Betulaceae).</title>
        <authorList>
            <person name="Yang X."/>
            <person name="Wang Z."/>
            <person name="Zhang L."/>
            <person name="Hao G."/>
            <person name="Liu J."/>
            <person name="Yang Y."/>
        </authorList>
    </citation>
    <scope>NUCLEOTIDE SEQUENCE [LARGE SCALE GENOMIC DNA]</scope>
    <source>
        <strain evidence="11">Cfa_2016G</strain>
        <tissue evidence="11">Leaf</tissue>
    </source>
</reference>
<comment type="subcellular location">
    <subcellularLocation>
        <location evidence="1">Nucleus</location>
    </subcellularLocation>
</comment>
<proteinExistence type="inferred from homology"/>